<dbReference type="EMBL" id="AHHD01000378">
    <property type="protein sequence ID" value="EKG13914.1"/>
    <property type="molecule type" value="Genomic_DNA"/>
</dbReference>
<protein>
    <recommendedName>
        <fullName evidence="3 4">Apple domain-containing protein</fullName>
    </recommendedName>
</protein>
<dbReference type="VEuPathDB" id="FungiDB:MPH_08913"/>
<gene>
    <name evidence="5" type="ORF">MPH_08913</name>
</gene>
<feature type="domain" description="Apple" evidence="4">
    <location>
        <begin position="76"/>
        <end position="127"/>
    </location>
</feature>
<dbReference type="STRING" id="1126212.K2RUQ8"/>
<dbReference type="eggNOG" id="ENOG502RMDZ">
    <property type="taxonomic scope" value="Eukaryota"/>
</dbReference>
<accession>K2RUQ8</accession>
<feature type="signal peptide" evidence="2">
    <location>
        <begin position="1"/>
        <end position="35"/>
    </location>
</feature>
<dbReference type="InParanoid" id="K2RUQ8"/>
<dbReference type="Gene3D" id="3.50.4.10">
    <property type="entry name" value="Hepatocyte Growth Factor"/>
    <property type="match status" value="1"/>
</dbReference>
<comment type="caution">
    <text evidence="5">The sequence shown here is derived from an EMBL/GenBank/DDBJ whole genome shotgun (WGS) entry which is preliminary data.</text>
</comment>
<feature type="domain" description="Apple" evidence="3">
    <location>
        <begin position="190"/>
        <end position="224"/>
    </location>
</feature>
<dbReference type="OrthoDB" id="10580376at2759"/>
<evidence type="ECO:0000256" key="1">
    <source>
        <dbReference type="SAM" id="MobiDB-lite"/>
    </source>
</evidence>
<reference evidence="5 6" key="1">
    <citation type="journal article" date="2012" name="BMC Genomics">
        <title>Tools to kill: Genome of one of the most destructive plant pathogenic fungi Macrophomina phaseolina.</title>
        <authorList>
            <person name="Islam M.S."/>
            <person name="Haque M.S."/>
            <person name="Islam M.M."/>
            <person name="Emdad E.M."/>
            <person name="Halim A."/>
            <person name="Hossen Q.M.M."/>
            <person name="Hossain M.Z."/>
            <person name="Ahmed B."/>
            <person name="Rahim S."/>
            <person name="Rahman M.S."/>
            <person name="Alam M.M."/>
            <person name="Hou S."/>
            <person name="Wan X."/>
            <person name="Saito J.A."/>
            <person name="Alam M."/>
        </authorList>
    </citation>
    <scope>NUCLEOTIDE SEQUENCE [LARGE SCALE GENOMIC DNA]</scope>
    <source>
        <strain evidence="5 6">MS6</strain>
    </source>
</reference>
<dbReference type="HOGENOM" id="CLU_557851_0_0_1"/>
<sequence>MMGATDGMSFGAQVSTIVLMYFSALVAALPAPSGATPSSSATGVAVPTGLVNACPTADGGYFTGQKGFHYRLHCNTDRLGGDLYAVYGQPDISACVSLCDAEPACVGSTWEFPTADVRTDGGICYLKSSLVPESVDHTVDVVVCEDCPGIQCPSSNGTTAWSGGKSFTLLCDKEQYGGNLGGIDNPIFGQTISSCLQACGANPDCAAVTFQGGTCYLKSANPVNIATANGYTAWVNLGGGATSSLVPRQASGTTATTPATATTPTTVTTATTATSTAGTTGFQCPANGNSVIRTPNEAQFQLICGRSSGANPIGTAPGVNYQDCANQCAVISQCQWCCRNDFVYYRQYIRFDERYIIDQQRDFLNRKRNVINQQRNFIERDWNLVNRWKRGLDNCFTHSRVNINYYYYYYYYRQLFHAYRRASYDGETTFIHFGLVRDGFCDVFDIHLNYHLHRLNPIFLFSDSVWLKFQQLYSLIFNPDSQPEFQLST</sequence>
<evidence type="ECO:0000313" key="5">
    <source>
        <dbReference type="EMBL" id="EKG13914.1"/>
    </source>
</evidence>
<dbReference type="Pfam" id="PF14295">
    <property type="entry name" value="PAN_4"/>
    <property type="match status" value="1"/>
</dbReference>
<evidence type="ECO:0000259" key="3">
    <source>
        <dbReference type="Pfam" id="PF00024"/>
    </source>
</evidence>
<feature type="region of interest" description="Disordered" evidence="1">
    <location>
        <begin position="247"/>
        <end position="266"/>
    </location>
</feature>
<dbReference type="AlphaFoldDB" id="K2RUQ8"/>
<dbReference type="Proteomes" id="UP000007129">
    <property type="component" value="Unassembled WGS sequence"/>
</dbReference>
<dbReference type="Pfam" id="PF00024">
    <property type="entry name" value="PAN_1"/>
    <property type="match status" value="1"/>
</dbReference>
<evidence type="ECO:0000313" key="6">
    <source>
        <dbReference type="Proteomes" id="UP000007129"/>
    </source>
</evidence>
<organism evidence="5 6">
    <name type="scientific">Macrophomina phaseolina (strain MS6)</name>
    <name type="common">Charcoal rot fungus</name>
    <dbReference type="NCBI Taxonomy" id="1126212"/>
    <lineage>
        <taxon>Eukaryota</taxon>
        <taxon>Fungi</taxon>
        <taxon>Dikarya</taxon>
        <taxon>Ascomycota</taxon>
        <taxon>Pezizomycotina</taxon>
        <taxon>Dothideomycetes</taxon>
        <taxon>Dothideomycetes incertae sedis</taxon>
        <taxon>Botryosphaeriales</taxon>
        <taxon>Botryosphaeriaceae</taxon>
        <taxon>Macrophomina</taxon>
    </lineage>
</organism>
<dbReference type="Gene3D" id="3.30.30.180">
    <property type="match status" value="1"/>
</dbReference>
<name>K2RUQ8_MACPH</name>
<evidence type="ECO:0000259" key="4">
    <source>
        <dbReference type="Pfam" id="PF14295"/>
    </source>
</evidence>
<keyword evidence="2" id="KW-0732">Signal</keyword>
<dbReference type="InterPro" id="IPR003609">
    <property type="entry name" value="Pan_app"/>
</dbReference>
<proteinExistence type="predicted"/>
<feature type="chain" id="PRO_5003867877" description="Apple domain-containing protein" evidence="2">
    <location>
        <begin position="36"/>
        <end position="489"/>
    </location>
</feature>
<feature type="compositionally biased region" description="Low complexity" evidence="1">
    <location>
        <begin position="250"/>
        <end position="266"/>
    </location>
</feature>
<evidence type="ECO:0000256" key="2">
    <source>
        <dbReference type="SAM" id="SignalP"/>
    </source>
</evidence>